<organism evidence="2 3">
    <name type="scientific">Mollisia scopiformis</name>
    <name type="common">Conifer needle endophyte fungus</name>
    <name type="synonym">Phialocephala scopiformis</name>
    <dbReference type="NCBI Taxonomy" id="149040"/>
    <lineage>
        <taxon>Eukaryota</taxon>
        <taxon>Fungi</taxon>
        <taxon>Dikarya</taxon>
        <taxon>Ascomycota</taxon>
        <taxon>Pezizomycotina</taxon>
        <taxon>Leotiomycetes</taxon>
        <taxon>Helotiales</taxon>
        <taxon>Mollisiaceae</taxon>
        <taxon>Mollisia</taxon>
    </lineage>
</organism>
<protein>
    <submittedName>
        <fullName evidence="2">Uncharacterized protein</fullName>
    </submittedName>
</protein>
<dbReference type="EMBL" id="KQ947415">
    <property type="protein sequence ID" value="KUJ16831.1"/>
    <property type="molecule type" value="Genomic_DNA"/>
</dbReference>
<keyword evidence="3" id="KW-1185">Reference proteome</keyword>
<evidence type="ECO:0000313" key="2">
    <source>
        <dbReference type="EMBL" id="KUJ16831.1"/>
    </source>
</evidence>
<dbReference type="KEGG" id="psco:LY89DRAFT_669280"/>
<proteinExistence type="predicted"/>
<sequence>MTKPSQPQVPPAYTEVCKAPSTSKPSKSSTTFLPKFLQKKTPYQKLASKQPQWLWTQTECREWLTAVCIWNLNYTPEKAHEVVERLKGFGPTLFAMKIEHWERVLGDYTDAAAVYALIFSSKTARGAMPKGVLYSSFSTSFHSPAYSQTDLEADLVPVIILPFEKERSRPSFISALFGT</sequence>
<dbReference type="AlphaFoldDB" id="A0A194X9J2"/>
<feature type="region of interest" description="Disordered" evidence="1">
    <location>
        <begin position="1"/>
        <end position="30"/>
    </location>
</feature>
<dbReference type="Proteomes" id="UP000070700">
    <property type="component" value="Unassembled WGS sequence"/>
</dbReference>
<reference evidence="2 3" key="1">
    <citation type="submission" date="2015-10" db="EMBL/GenBank/DDBJ databases">
        <title>Full genome of DAOMC 229536 Phialocephala scopiformis, a fungal endophyte of spruce producing the potent anti-insectan compound rugulosin.</title>
        <authorList>
            <consortium name="DOE Joint Genome Institute"/>
            <person name="Walker A.K."/>
            <person name="Frasz S.L."/>
            <person name="Seifert K.A."/>
            <person name="Miller J.D."/>
            <person name="Mondo S.J."/>
            <person name="Labutti K."/>
            <person name="Lipzen A."/>
            <person name="Dockter R."/>
            <person name="Kennedy M."/>
            <person name="Grigoriev I.V."/>
            <person name="Spatafora J.W."/>
        </authorList>
    </citation>
    <scope>NUCLEOTIDE SEQUENCE [LARGE SCALE GENOMIC DNA]</scope>
    <source>
        <strain evidence="2 3">CBS 120377</strain>
    </source>
</reference>
<evidence type="ECO:0000313" key="3">
    <source>
        <dbReference type="Proteomes" id="UP000070700"/>
    </source>
</evidence>
<dbReference type="InParanoid" id="A0A194X9J2"/>
<evidence type="ECO:0000256" key="1">
    <source>
        <dbReference type="SAM" id="MobiDB-lite"/>
    </source>
</evidence>
<name>A0A194X9J2_MOLSC</name>
<dbReference type="GeneID" id="28822810"/>
<accession>A0A194X9J2</accession>
<gene>
    <name evidence="2" type="ORF">LY89DRAFT_669280</name>
</gene>
<feature type="compositionally biased region" description="Low complexity" evidence="1">
    <location>
        <begin position="20"/>
        <end position="30"/>
    </location>
</feature>
<dbReference type="RefSeq" id="XP_018071186.1">
    <property type="nucleotide sequence ID" value="XM_018213084.1"/>
</dbReference>